<dbReference type="PANTHER" id="PTHR10361">
    <property type="entry name" value="SODIUM-BILE ACID COTRANSPORTER"/>
    <property type="match status" value="1"/>
</dbReference>
<dbReference type="InterPro" id="IPR002657">
    <property type="entry name" value="BilAc:Na_symport/Acr3"/>
</dbReference>
<evidence type="ECO:0000313" key="6">
    <source>
        <dbReference type="EMBL" id="AJD47834.1"/>
    </source>
</evidence>
<comment type="subcellular location">
    <subcellularLocation>
        <location evidence="1">Membrane</location>
        <topology evidence="1">Multi-pass membrane protein</topology>
    </subcellularLocation>
</comment>
<keyword evidence="2 5" id="KW-0812">Transmembrane</keyword>
<dbReference type="PANTHER" id="PTHR10361:SF28">
    <property type="entry name" value="P3 PROTEIN-RELATED"/>
    <property type="match status" value="1"/>
</dbReference>
<keyword evidence="3 5" id="KW-1133">Transmembrane helix</keyword>
<dbReference type="RefSeq" id="WP_008739302.1">
    <property type="nucleotide sequence ID" value="NZ_CP004387.1"/>
</dbReference>
<dbReference type="KEGG" id="apac:S7S_07090"/>
<evidence type="ECO:0000256" key="5">
    <source>
        <dbReference type="SAM" id="Phobius"/>
    </source>
</evidence>
<accession>A0A0B4XI40</accession>
<feature type="transmembrane region" description="Helical" evidence="5">
    <location>
        <begin position="119"/>
        <end position="145"/>
    </location>
</feature>
<protein>
    <submittedName>
        <fullName evidence="6">Sodium-dependent transporter</fullName>
    </submittedName>
</protein>
<feature type="transmembrane region" description="Helical" evidence="5">
    <location>
        <begin position="157"/>
        <end position="177"/>
    </location>
</feature>
<organism evidence="6 7">
    <name type="scientific">Isoalcanivorax pacificus W11-5</name>
    <dbReference type="NCBI Taxonomy" id="391936"/>
    <lineage>
        <taxon>Bacteria</taxon>
        <taxon>Pseudomonadati</taxon>
        <taxon>Pseudomonadota</taxon>
        <taxon>Gammaproteobacteria</taxon>
        <taxon>Oceanospirillales</taxon>
        <taxon>Alcanivoracaceae</taxon>
        <taxon>Isoalcanivorax</taxon>
    </lineage>
</organism>
<dbReference type="Pfam" id="PF01758">
    <property type="entry name" value="SBF"/>
    <property type="match status" value="1"/>
</dbReference>
<evidence type="ECO:0000256" key="1">
    <source>
        <dbReference type="ARBA" id="ARBA00004141"/>
    </source>
</evidence>
<reference evidence="6 7" key="1">
    <citation type="journal article" date="2012" name="J. Bacteriol.">
        <title>Genome sequence of an alkane-degrading bacterium, Alcanivorax pacificus type strain W11-5, isolated from deep sea sediment.</title>
        <authorList>
            <person name="Lai Q."/>
            <person name="Shao Z."/>
        </authorList>
    </citation>
    <scope>NUCLEOTIDE SEQUENCE [LARGE SCALE GENOMIC DNA]</scope>
    <source>
        <strain evidence="6 7">W11-5</strain>
    </source>
</reference>
<evidence type="ECO:0000313" key="7">
    <source>
        <dbReference type="Proteomes" id="UP000006764"/>
    </source>
</evidence>
<feature type="transmembrane region" description="Helical" evidence="5">
    <location>
        <begin position="92"/>
        <end position="112"/>
    </location>
</feature>
<evidence type="ECO:0000256" key="3">
    <source>
        <dbReference type="ARBA" id="ARBA00022989"/>
    </source>
</evidence>
<keyword evidence="7" id="KW-1185">Reference proteome</keyword>
<keyword evidence="4 5" id="KW-0472">Membrane</keyword>
<evidence type="ECO:0000256" key="2">
    <source>
        <dbReference type="ARBA" id="ARBA00022692"/>
    </source>
</evidence>
<dbReference type="Proteomes" id="UP000006764">
    <property type="component" value="Chromosome"/>
</dbReference>
<proteinExistence type="predicted"/>
<dbReference type="Gene3D" id="1.20.1530.20">
    <property type="match status" value="1"/>
</dbReference>
<name>A0A0B4XI40_9GAMM</name>
<dbReference type="InterPro" id="IPR004710">
    <property type="entry name" value="Bilac:Na_transpt"/>
</dbReference>
<dbReference type="AlphaFoldDB" id="A0A0B4XI40"/>
<dbReference type="OrthoDB" id="9806785at2"/>
<sequence>MLTSLTRLFPLWALLAALLAWAVPAPLNRFGDTITPLLMLIMFSMGLTLDWQDFARVWQRPGRVALGVLLQFSIMPLAALAVARLLQLPPELTTGLVLVGCCPGGTASNLICYLARANVALSVTLTAVSTLLAVLLTPALVMLYLGTHVPVPAAQMLWSLVQIVLLPVLGGVLINSLAGKRLGVLQPWLPLLSMLAIVVVIAVIVAINEHRIATVGLTVLCAVVLHNLLGMAAGYGAARLARTGEADARTLAIEVGMQNSGLSVALAMQYFTPLAALPGALFSVWHNLSGALLASIWGRR</sequence>
<evidence type="ECO:0000256" key="4">
    <source>
        <dbReference type="ARBA" id="ARBA00023136"/>
    </source>
</evidence>
<feature type="transmembrane region" description="Helical" evidence="5">
    <location>
        <begin position="189"/>
        <end position="207"/>
    </location>
</feature>
<feature type="transmembrane region" description="Helical" evidence="5">
    <location>
        <begin position="64"/>
        <end position="86"/>
    </location>
</feature>
<dbReference type="HOGENOM" id="CLU_034788_1_1_6"/>
<feature type="transmembrane region" description="Helical" evidence="5">
    <location>
        <begin position="34"/>
        <end position="52"/>
    </location>
</feature>
<dbReference type="EMBL" id="CP004387">
    <property type="protein sequence ID" value="AJD47834.1"/>
    <property type="molecule type" value="Genomic_DNA"/>
</dbReference>
<feature type="transmembrane region" description="Helical" evidence="5">
    <location>
        <begin position="213"/>
        <end position="238"/>
    </location>
</feature>
<dbReference type="InterPro" id="IPR038770">
    <property type="entry name" value="Na+/solute_symporter_sf"/>
</dbReference>
<dbReference type="GO" id="GO:0016020">
    <property type="term" value="C:membrane"/>
    <property type="evidence" value="ECO:0007669"/>
    <property type="project" value="UniProtKB-SubCell"/>
</dbReference>
<gene>
    <name evidence="6" type="ORF">S7S_07090</name>
</gene>